<organism evidence="3">
    <name type="scientific">Dissoconium aciculare CBS 342.82</name>
    <dbReference type="NCBI Taxonomy" id="1314786"/>
    <lineage>
        <taxon>Eukaryota</taxon>
        <taxon>Fungi</taxon>
        <taxon>Dikarya</taxon>
        <taxon>Ascomycota</taxon>
        <taxon>Pezizomycotina</taxon>
        <taxon>Dothideomycetes</taxon>
        <taxon>Dothideomycetidae</taxon>
        <taxon>Mycosphaerellales</taxon>
        <taxon>Dissoconiaceae</taxon>
        <taxon>Dissoconium</taxon>
    </lineage>
</organism>
<feature type="compositionally biased region" description="Basic and acidic residues" evidence="1">
    <location>
        <begin position="1"/>
        <end position="24"/>
    </location>
</feature>
<evidence type="ECO:0000256" key="1">
    <source>
        <dbReference type="SAM" id="MobiDB-lite"/>
    </source>
</evidence>
<protein>
    <submittedName>
        <fullName evidence="3">Uncharacterized protein</fullName>
    </submittedName>
</protein>
<keyword evidence="2" id="KW-1185">Reference proteome</keyword>
<gene>
    <name evidence="3" type="ORF">K489DRAFT_373773</name>
</gene>
<evidence type="ECO:0000313" key="2">
    <source>
        <dbReference type="Proteomes" id="UP000504637"/>
    </source>
</evidence>
<dbReference type="RefSeq" id="XP_033456369.1">
    <property type="nucleotide sequence ID" value="XM_033603460.1"/>
</dbReference>
<feature type="region of interest" description="Disordered" evidence="1">
    <location>
        <begin position="1"/>
        <end position="35"/>
    </location>
</feature>
<evidence type="ECO:0000313" key="3">
    <source>
        <dbReference type="RefSeq" id="XP_033456369.1"/>
    </source>
</evidence>
<feature type="region of interest" description="Disordered" evidence="1">
    <location>
        <begin position="242"/>
        <end position="261"/>
    </location>
</feature>
<reference evidence="3" key="2">
    <citation type="submission" date="2020-04" db="EMBL/GenBank/DDBJ databases">
        <authorList>
            <consortium name="NCBI Genome Project"/>
        </authorList>
    </citation>
    <scope>NUCLEOTIDE SEQUENCE</scope>
    <source>
        <strain evidence="3">CBS 342.82</strain>
    </source>
</reference>
<feature type="compositionally biased region" description="Polar residues" evidence="1">
    <location>
        <begin position="242"/>
        <end position="254"/>
    </location>
</feature>
<proteinExistence type="predicted"/>
<feature type="region of interest" description="Disordered" evidence="1">
    <location>
        <begin position="208"/>
        <end position="230"/>
    </location>
</feature>
<reference evidence="3" key="3">
    <citation type="submission" date="2025-08" db="UniProtKB">
        <authorList>
            <consortium name="RefSeq"/>
        </authorList>
    </citation>
    <scope>IDENTIFICATION</scope>
    <source>
        <strain evidence="3">CBS 342.82</strain>
    </source>
</reference>
<dbReference type="GeneID" id="54361260"/>
<accession>A0A6J3LUK3</accession>
<sequence length="261" mass="28916">MRGIDHERREAWRENAKRGIDKSGENGVGQGSAMESSVIESFPLTSDHHAPDRMPFESLEAQDFRMLRNTVAHNGDYAAEGHGRLIPQYRPCSRIDRDDDEWVGLWSAQLNIEAWRTAIDDPRSTLETKRNALQRVMIDRAQLRGPANSNVAQQFAVKNIVREVANSTLLDEDAGPRIVVKRRSHHSPSLSGSCDLGQLSPLYAAGFEENEGSRGSKRRKMNEQTDASDVVHNLQVEAETTSGTLFVTPGQSPVASVDSAL</sequence>
<reference evidence="3" key="1">
    <citation type="submission" date="2020-01" db="EMBL/GenBank/DDBJ databases">
        <authorList>
            <consortium name="DOE Joint Genome Institute"/>
            <person name="Haridas S."/>
            <person name="Albert R."/>
            <person name="Binder M."/>
            <person name="Bloem J."/>
            <person name="Labutti K."/>
            <person name="Salamov A."/>
            <person name="Andreopoulos B."/>
            <person name="Baker S.E."/>
            <person name="Barry K."/>
            <person name="Bills G."/>
            <person name="Bluhm B.H."/>
            <person name="Cannon C."/>
            <person name="Castanera R."/>
            <person name="Culley D.E."/>
            <person name="Daum C."/>
            <person name="Ezra D."/>
            <person name="Gonzalez J.B."/>
            <person name="Henrissat B."/>
            <person name="Kuo A."/>
            <person name="Liang C."/>
            <person name="Lipzen A."/>
            <person name="Lutzoni F."/>
            <person name="Magnuson J."/>
            <person name="Mondo S."/>
            <person name="Nolan M."/>
            <person name="Ohm R."/>
            <person name="Pangilinan J."/>
            <person name="Park H.-J."/>
            <person name="Ramirez L."/>
            <person name="Alfaro M."/>
            <person name="Sun H."/>
            <person name="Tritt A."/>
            <person name="Yoshinaga Y."/>
            <person name="Zwiers L.-H."/>
            <person name="Turgeon B.G."/>
            <person name="Goodwin S.B."/>
            <person name="Spatafora J.W."/>
            <person name="Crous P.W."/>
            <person name="Grigoriev I.V."/>
        </authorList>
    </citation>
    <scope>NUCLEOTIDE SEQUENCE</scope>
    <source>
        <strain evidence="3">CBS 342.82</strain>
    </source>
</reference>
<name>A0A6J3LUK3_9PEZI</name>
<dbReference type="AlphaFoldDB" id="A0A6J3LUK3"/>
<dbReference type="Proteomes" id="UP000504637">
    <property type="component" value="Unplaced"/>
</dbReference>